<evidence type="ECO:0000256" key="1">
    <source>
        <dbReference type="ARBA" id="ARBA00004123"/>
    </source>
</evidence>
<name>A0A8C5F3H2_GADMO</name>
<evidence type="ECO:0000313" key="12">
    <source>
        <dbReference type="Proteomes" id="UP000694546"/>
    </source>
</evidence>
<dbReference type="InterPro" id="IPR036420">
    <property type="entry name" value="BRCT_dom_sf"/>
</dbReference>
<keyword evidence="12" id="KW-1185">Reference proteome</keyword>
<evidence type="ECO:0000256" key="4">
    <source>
        <dbReference type="ARBA" id="ARBA00022737"/>
    </source>
</evidence>
<dbReference type="InterPro" id="IPR002110">
    <property type="entry name" value="Ankyrin_rpt"/>
</dbReference>
<dbReference type="Ensembl" id="ENSGMOT00000000925.2">
    <property type="protein sequence ID" value="ENSGMOP00000000890.2"/>
    <property type="gene ID" value="ENSGMOG00000000862.2"/>
</dbReference>
<gene>
    <name evidence="11" type="primary">slf1</name>
</gene>
<evidence type="ECO:0000256" key="9">
    <source>
        <dbReference type="PROSITE-ProRule" id="PRU00023"/>
    </source>
</evidence>
<keyword evidence="7" id="KW-0206">Cytoskeleton</keyword>
<keyword evidence="5" id="KW-0227">DNA damage</keyword>
<protein>
    <submittedName>
        <fullName evidence="11">SMC5-SMC6 complex localization factor 1</fullName>
    </submittedName>
</protein>
<dbReference type="AlphaFoldDB" id="A0A8C5F3H2"/>
<dbReference type="SUPFAM" id="SSF52113">
    <property type="entry name" value="BRCT domain"/>
    <property type="match status" value="1"/>
</dbReference>
<accession>A0A8C5F3H2</accession>
<dbReference type="InterPro" id="IPR036770">
    <property type="entry name" value="Ankyrin_rpt-contain_sf"/>
</dbReference>
<dbReference type="GO" id="GO:0006281">
    <property type="term" value="P:DNA repair"/>
    <property type="evidence" value="ECO:0007669"/>
    <property type="project" value="UniProtKB-KW"/>
</dbReference>
<reference evidence="11" key="1">
    <citation type="submission" date="2025-08" db="UniProtKB">
        <authorList>
            <consortium name="Ensembl"/>
        </authorList>
    </citation>
    <scope>IDENTIFICATION</scope>
</reference>
<keyword evidence="9" id="KW-0040">ANK repeat</keyword>
<evidence type="ECO:0000256" key="6">
    <source>
        <dbReference type="ARBA" id="ARBA00023204"/>
    </source>
</evidence>
<evidence type="ECO:0000256" key="5">
    <source>
        <dbReference type="ARBA" id="ARBA00022763"/>
    </source>
</evidence>
<dbReference type="InterPro" id="IPR042479">
    <property type="entry name" value="Slf1"/>
</dbReference>
<evidence type="ECO:0000256" key="2">
    <source>
        <dbReference type="ARBA" id="ARBA00004300"/>
    </source>
</evidence>
<dbReference type="GO" id="GO:2000781">
    <property type="term" value="P:positive regulation of double-strand break repair"/>
    <property type="evidence" value="ECO:0007669"/>
    <property type="project" value="InterPro"/>
</dbReference>
<dbReference type="PANTHER" id="PTHR46677">
    <property type="entry name" value="SMC5-SMC6 COMPLEX LOCALIZATION FACTOR PROTEIN 1"/>
    <property type="match status" value="1"/>
</dbReference>
<dbReference type="SMART" id="SM00248">
    <property type="entry name" value="ANK"/>
    <property type="match status" value="4"/>
</dbReference>
<evidence type="ECO:0000256" key="3">
    <source>
        <dbReference type="ARBA" id="ARBA00022490"/>
    </source>
</evidence>
<feature type="domain" description="BRCT" evidence="10">
    <location>
        <begin position="1"/>
        <end position="90"/>
    </location>
</feature>
<dbReference type="InterPro" id="IPR001357">
    <property type="entry name" value="BRCT_dom"/>
</dbReference>
<dbReference type="Pfam" id="PF23294">
    <property type="entry name" value="BRCT_TopB1_SLF1"/>
    <property type="match status" value="1"/>
</dbReference>
<sequence>MASSKRVIQISGIKNRTQKQKVVEGIRSLGGKYIGGSVYQQDITHLIVSGFSQSEKFLAACAAGKWVLTQTYVFDSVQRGSWLPEEPYEVALSQSTQPAHNPVRQWRKRVADGSLPGAFHGWTVLLVVADPLSRAIFKRLLKAGKAEVYLSTPPPPHAAITHVLAKPLPKDLQGQIAPCYPVIHVVHHLFGGHFVDLQGTFEANEESPAEAEPASIEFCQLEKELKEYIIKREEQPRLLFPEFQSYHEPYSLNSKAVEADFSNVGSMIESGLFSEALDSIRDTLSPGLLPPAVFLVSLLEHALQGNASAVYLRNLQQVLHGLLLNNPSWLFPHTVKKYFSELLQCPQCKRGLWPFIETIISSRMSSDAACHPLPGPASPSLLCLHGNLLELVLKLFRGELHSVTARDSGLLKEAGVSRLPASGSLLYETFWTVWERSTLLSTAVKQLVKLLVQVLIWEKEDEDEAEREARQELRMGETLLDMLAAMVEFWCQQHLKLNQTLVEMGLKDLGEHLAVSASSQDIPLCLLVELVARIPSSRLRLVTADAVFRNLCCRNGVTVSEEPLSLKKMVSSYLPALERLVEGPRWADNRGPCPAPEPVSHSWTSPQRIQSSSINETSPGKEFIPKGLNRVNAAGETCLHRACKRNQVETVRHILSLPGVDVNVKDHVGWTPLHEACNHGSKASVEALLAHRPAPHLETTVDGISPLKDALVNGHLDIAKLLLEHAGSALLRHMDGDRTPYSDPPLTPAEWAEILLSARAGDAALMLQPAAEGRYLPLLEAGSSLLTHLLVSYLGETGLPGCTRPGHALARAVEGHPLRAVTGGWTDRRAVRLAEDAATLAALRGGGAGLERVSPLIRECQGENTSLLMEVLGQLETQGRSPGLRLYHGVC</sequence>
<dbReference type="OMA" id="YIGHYLF"/>
<keyword evidence="8" id="KW-0539">Nucleus</keyword>
<dbReference type="GO" id="GO:0005813">
    <property type="term" value="C:centrosome"/>
    <property type="evidence" value="ECO:0007669"/>
    <property type="project" value="UniProtKB-SubCell"/>
</dbReference>
<dbReference type="Pfam" id="PF12796">
    <property type="entry name" value="Ank_2"/>
    <property type="match status" value="1"/>
</dbReference>
<dbReference type="GeneTree" id="ENSGT00940000158953"/>
<dbReference type="PROSITE" id="PS50172">
    <property type="entry name" value="BRCT"/>
    <property type="match status" value="1"/>
</dbReference>
<reference evidence="11" key="2">
    <citation type="submission" date="2025-09" db="UniProtKB">
        <authorList>
            <consortium name="Ensembl"/>
        </authorList>
    </citation>
    <scope>IDENTIFICATION</scope>
</reference>
<dbReference type="GO" id="GO:0035861">
    <property type="term" value="C:site of double-strand break"/>
    <property type="evidence" value="ECO:0007669"/>
    <property type="project" value="TreeGrafter"/>
</dbReference>
<dbReference type="PROSITE" id="PS50297">
    <property type="entry name" value="ANK_REP_REGION"/>
    <property type="match status" value="1"/>
</dbReference>
<dbReference type="PANTHER" id="PTHR46677:SF1">
    <property type="entry name" value="SMC5-SMC6 COMPLEX LOCALIZATION FACTOR PROTEIN 1"/>
    <property type="match status" value="1"/>
</dbReference>
<dbReference type="Gene3D" id="1.25.40.20">
    <property type="entry name" value="Ankyrin repeat-containing domain"/>
    <property type="match status" value="1"/>
</dbReference>
<evidence type="ECO:0000256" key="7">
    <source>
        <dbReference type="ARBA" id="ARBA00023212"/>
    </source>
</evidence>
<dbReference type="GO" id="GO:1990166">
    <property type="term" value="P:protein localization to site of double-strand break"/>
    <property type="evidence" value="ECO:0007669"/>
    <property type="project" value="TreeGrafter"/>
</dbReference>
<evidence type="ECO:0000256" key="8">
    <source>
        <dbReference type="ARBA" id="ARBA00023242"/>
    </source>
</evidence>
<comment type="subcellular location">
    <subcellularLocation>
        <location evidence="2">Cytoplasm</location>
        <location evidence="2">Cytoskeleton</location>
        <location evidence="2">Microtubule organizing center</location>
        <location evidence="2">Centrosome</location>
    </subcellularLocation>
    <subcellularLocation>
        <location evidence="1">Nucleus</location>
    </subcellularLocation>
</comment>
<organism evidence="11 12">
    <name type="scientific">Gadus morhua</name>
    <name type="common">Atlantic cod</name>
    <dbReference type="NCBI Taxonomy" id="8049"/>
    <lineage>
        <taxon>Eukaryota</taxon>
        <taxon>Metazoa</taxon>
        <taxon>Chordata</taxon>
        <taxon>Craniata</taxon>
        <taxon>Vertebrata</taxon>
        <taxon>Euteleostomi</taxon>
        <taxon>Actinopterygii</taxon>
        <taxon>Neopterygii</taxon>
        <taxon>Teleostei</taxon>
        <taxon>Neoteleostei</taxon>
        <taxon>Acanthomorphata</taxon>
        <taxon>Zeiogadaria</taxon>
        <taxon>Gadariae</taxon>
        <taxon>Gadiformes</taxon>
        <taxon>Gadoidei</taxon>
        <taxon>Gadidae</taxon>
        <taxon>Gadus</taxon>
    </lineage>
</organism>
<feature type="repeat" description="ANK" evidence="9">
    <location>
        <begin position="702"/>
        <end position="734"/>
    </location>
</feature>
<dbReference type="CDD" id="cd17738">
    <property type="entry name" value="BRCT_TopBP1_rpt7"/>
    <property type="match status" value="1"/>
</dbReference>
<dbReference type="Pfam" id="PF00533">
    <property type="entry name" value="BRCT"/>
    <property type="match status" value="1"/>
</dbReference>
<dbReference type="GO" id="GO:0005634">
    <property type="term" value="C:nucleus"/>
    <property type="evidence" value="ECO:0007669"/>
    <property type="project" value="UniProtKB-SubCell"/>
</dbReference>
<dbReference type="PROSITE" id="PS50088">
    <property type="entry name" value="ANK_REPEAT"/>
    <property type="match status" value="2"/>
</dbReference>
<dbReference type="SUPFAM" id="SSF48403">
    <property type="entry name" value="Ankyrin repeat"/>
    <property type="match status" value="1"/>
</dbReference>
<feature type="repeat" description="ANK" evidence="9">
    <location>
        <begin position="634"/>
        <end position="667"/>
    </location>
</feature>
<dbReference type="GeneID" id="115546100"/>
<keyword evidence="6" id="KW-0234">DNA repair</keyword>
<keyword evidence="4" id="KW-0677">Repeat</keyword>
<proteinExistence type="predicted"/>
<dbReference type="Proteomes" id="UP000694546">
    <property type="component" value="Chromosome 6"/>
</dbReference>
<dbReference type="Gene3D" id="3.40.50.10190">
    <property type="entry name" value="BRCT domain"/>
    <property type="match status" value="2"/>
</dbReference>
<dbReference type="InterPro" id="IPR057595">
    <property type="entry name" value="TopB1_SLF1_BRCT"/>
</dbReference>
<evidence type="ECO:0000313" key="11">
    <source>
        <dbReference type="Ensembl" id="ENSGMOP00000000890.2"/>
    </source>
</evidence>
<keyword evidence="3" id="KW-0963">Cytoplasm</keyword>
<dbReference type="RefSeq" id="XP_030215634.1">
    <property type="nucleotide sequence ID" value="XM_030359774.1"/>
</dbReference>
<evidence type="ECO:0000259" key="10">
    <source>
        <dbReference type="PROSITE" id="PS50172"/>
    </source>
</evidence>